<dbReference type="AlphaFoldDB" id="A1TJ67"/>
<protein>
    <submittedName>
        <fullName evidence="1">Uncharacterized protein</fullName>
    </submittedName>
</protein>
<reference evidence="1 2" key="1">
    <citation type="submission" date="2006-12" db="EMBL/GenBank/DDBJ databases">
        <title>Complete sequence of Acidovorax avenae subsp. citrulli AAC00-1.</title>
        <authorList>
            <consortium name="US DOE Joint Genome Institute"/>
            <person name="Copeland A."/>
            <person name="Lucas S."/>
            <person name="Lapidus A."/>
            <person name="Barry K."/>
            <person name="Detter J.C."/>
            <person name="Glavina del Rio T."/>
            <person name="Dalin E."/>
            <person name="Tice H."/>
            <person name="Pitluck S."/>
            <person name="Kiss H."/>
            <person name="Brettin T."/>
            <person name="Bruce D."/>
            <person name="Han C."/>
            <person name="Tapia R."/>
            <person name="Gilna P."/>
            <person name="Schmutz J."/>
            <person name="Larimer F."/>
            <person name="Land M."/>
            <person name="Hauser L."/>
            <person name="Kyrpides N."/>
            <person name="Kim E."/>
            <person name="Stahl D."/>
            <person name="Richardson P."/>
        </authorList>
    </citation>
    <scope>NUCLEOTIDE SEQUENCE [LARGE SCALE GENOMIC DNA]</scope>
    <source>
        <strain evidence="1 2">AAC00-1</strain>
    </source>
</reference>
<evidence type="ECO:0000313" key="2">
    <source>
        <dbReference type="Proteomes" id="UP000002596"/>
    </source>
</evidence>
<accession>A1TJ67</accession>
<name>A1TJ67_PARC0</name>
<dbReference type="eggNOG" id="ENOG5033XQW">
    <property type="taxonomic scope" value="Bacteria"/>
</dbReference>
<proteinExistence type="predicted"/>
<dbReference type="Proteomes" id="UP000002596">
    <property type="component" value="Chromosome"/>
</dbReference>
<sequence length="363" mass="41111">MHLVSEGLEMTGQVKAATLDALTPMVQRAEKLSLLLLLIERATSIAVVRDFLKSRGLQHSAGSWEDLRTKRILPAYDEGKISLADLQELLRRTEGYGRQHVFLFRCPADRAALLLADDRMQRVLNENNISDVGFDPLVVDLPDQPTFVDVRTAVIGGVKSVSIKEIEKRTSKKLTSEVNDAAAMTLTKVYSYEHQRVINLVRLWANGLLEVRIASRDNSTKYKDDLGQFFYRLRSIFPRTEFKEVSLSSLKKNLWEKRVELQSLVKFSTYTLRDDEGMTLRANTAVNADDLADSERIAKSLAEFDADTTYCADSNVYFKIADGEKVLKEIHVLLNGEDNEFAVTAAITEEEYEFVLHQVLENN</sequence>
<organism evidence="1 2">
    <name type="scientific">Paracidovorax citrulli (strain AAC00-1)</name>
    <name type="common">Acidovorax citrulli</name>
    <dbReference type="NCBI Taxonomy" id="397945"/>
    <lineage>
        <taxon>Bacteria</taxon>
        <taxon>Pseudomonadati</taxon>
        <taxon>Pseudomonadota</taxon>
        <taxon>Betaproteobacteria</taxon>
        <taxon>Burkholderiales</taxon>
        <taxon>Comamonadaceae</taxon>
        <taxon>Paracidovorax</taxon>
    </lineage>
</organism>
<gene>
    <name evidence="1" type="ordered locus">Aave_0398</name>
</gene>
<dbReference type="HOGENOM" id="CLU_762122_0_0_4"/>
<evidence type="ECO:0000313" key="1">
    <source>
        <dbReference type="EMBL" id="ABM31005.1"/>
    </source>
</evidence>
<dbReference type="KEGG" id="aav:Aave_0398"/>
<dbReference type="EMBL" id="CP000512">
    <property type="protein sequence ID" value="ABM31005.1"/>
    <property type="molecule type" value="Genomic_DNA"/>
</dbReference>